<evidence type="ECO:0000259" key="1">
    <source>
        <dbReference type="Pfam" id="PF13842"/>
    </source>
</evidence>
<dbReference type="EMBL" id="JH823233">
    <property type="protein sequence ID" value="EKC42197.1"/>
    <property type="molecule type" value="Genomic_DNA"/>
</dbReference>
<dbReference type="InParanoid" id="K1QYW2"/>
<proteinExistence type="predicted"/>
<feature type="domain" description="PiggyBac transposable element-derived protein 4 C-terminal zinc-finger" evidence="1">
    <location>
        <begin position="27"/>
        <end position="81"/>
    </location>
</feature>
<reference evidence="2" key="1">
    <citation type="journal article" date="2012" name="Nature">
        <title>The oyster genome reveals stress adaptation and complexity of shell formation.</title>
        <authorList>
            <person name="Zhang G."/>
            <person name="Fang X."/>
            <person name="Guo X."/>
            <person name="Li L."/>
            <person name="Luo R."/>
            <person name="Xu F."/>
            <person name="Yang P."/>
            <person name="Zhang L."/>
            <person name="Wang X."/>
            <person name="Qi H."/>
            <person name="Xiong Z."/>
            <person name="Que H."/>
            <person name="Xie Y."/>
            <person name="Holland P.W."/>
            <person name="Paps J."/>
            <person name="Zhu Y."/>
            <person name="Wu F."/>
            <person name="Chen Y."/>
            <person name="Wang J."/>
            <person name="Peng C."/>
            <person name="Meng J."/>
            <person name="Yang L."/>
            <person name="Liu J."/>
            <person name="Wen B."/>
            <person name="Zhang N."/>
            <person name="Huang Z."/>
            <person name="Zhu Q."/>
            <person name="Feng Y."/>
            <person name="Mount A."/>
            <person name="Hedgecock D."/>
            <person name="Xu Z."/>
            <person name="Liu Y."/>
            <person name="Domazet-Loso T."/>
            <person name="Du Y."/>
            <person name="Sun X."/>
            <person name="Zhang S."/>
            <person name="Liu B."/>
            <person name="Cheng P."/>
            <person name="Jiang X."/>
            <person name="Li J."/>
            <person name="Fan D."/>
            <person name="Wang W."/>
            <person name="Fu W."/>
            <person name="Wang T."/>
            <person name="Wang B."/>
            <person name="Zhang J."/>
            <person name="Peng Z."/>
            <person name="Li Y."/>
            <person name="Li N."/>
            <person name="Wang J."/>
            <person name="Chen M."/>
            <person name="He Y."/>
            <person name="Tan F."/>
            <person name="Song X."/>
            <person name="Zheng Q."/>
            <person name="Huang R."/>
            <person name="Yang H."/>
            <person name="Du X."/>
            <person name="Chen L."/>
            <person name="Yang M."/>
            <person name="Gaffney P.M."/>
            <person name="Wang S."/>
            <person name="Luo L."/>
            <person name="She Z."/>
            <person name="Ming Y."/>
            <person name="Huang W."/>
            <person name="Zhang S."/>
            <person name="Huang B."/>
            <person name="Zhang Y."/>
            <person name="Qu T."/>
            <person name="Ni P."/>
            <person name="Miao G."/>
            <person name="Wang J."/>
            <person name="Wang Q."/>
            <person name="Steinberg C.E."/>
            <person name="Wang H."/>
            <person name="Li N."/>
            <person name="Qian L."/>
            <person name="Zhang G."/>
            <person name="Li Y."/>
            <person name="Yang H."/>
            <person name="Liu X."/>
            <person name="Wang J."/>
            <person name="Yin Y."/>
            <person name="Wang J."/>
        </authorList>
    </citation>
    <scope>NUCLEOTIDE SEQUENCE [LARGE SCALE GENOMIC DNA]</scope>
    <source>
        <strain evidence="2">05x7-T-G4-1.051#20</strain>
    </source>
</reference>
<organism evidence="2">
    <name type="scientific">Magallana gigas</name>
    <name type="common">Pacific oyster</name>
    <name type="synonym">Crassostrea gigas</name>
    <dbReference type="NCBI Taxonomy" id="29159"/>
    <lineage>
        <taxon>Eukaryota</taxon>
        <taxon>Metazoa</taxon>
        <taxon>Spiralia</taxon>
        <taxon>Lophotrochozoa</taxon>
        <taxon>Mollusca</taxon>
        <taxon>Bivalvia</taxon>
        <taxon>Autobranchia</taxon>
        <taxon>Pteriomorphia</taxon>
        <taxon>Ostreida</taxon>
        <taxon>Ostreoidea</taxon>
        <taxon>Ostreidae</taxon>
        <taxon>Magallana</taxon>
    </lineage>
</organism>
<evidence type="ECO:0000313" key="2">
    <source>
        <dbReference type="EMBL" id="EKC42197.1"/>
    </source>
</evidence>
<sequence>MENFRMTISPVAAKTFPREFLDYFSDHNLIYNEGRKQKSCWNCKLGGVKYESGNMIITRYHCQKCNIPLCRGSRECHTAHHWREWLKLCSDVRSKDPASVVQQ</sequence>
<protein>
    <recommendedName>
        <fullName evidence="1">PiggyBac transposable element-derived protein 4 C-terminal zinc-finger domain-containing protein</fullName>
    </recommendedName>
</protein>
<dbReference type="InterPro" id="IPR032718">
    <property type="entry name" value="PGBD4_Znf_C"/>
</dbReference>
<accession>K1QYW2</accession>
<dbReference type="HOGENOM" id="CLU_2266318_0_0_1"/>
<name>K1QYW2_MAGGI</name>
<dbReference type="AlphaFoldDB" id="K1QYW2"/>
<dbReference type="Pfam" id="PF13842">
    <property type="entry name" value="zf-Tnp_2"/>
    <property type="match status" value="1"/>
</dbReference>
<gene>
    <name evidence="2" type="ORF">CGI_10027994</name>
</gene>